<dbReference type="EMBL" id="CM009294">
    <property type="protein sequence ID" value="PNT37104.1"/>
    <property type="molecule type" value="Genomic_DNA"/>
</dbReference>
<protein>
    <submittedName>
        <fullName evidence="1">Uncharacterized protein</fullName>
    </submittedName>
</protein>
<evidence type="ECO:0000313" key="2">
    <source>
        <dbReference type="Proteomes" id="UP000006729"/>
    </source>
</evidence>
<dbReference type="AlphaFoldDB" id="A0A2K2AHU3"/>
<accession>A0A2K2AHU3</accession>
<evidence type="ECO:0000313" key="1">
    <source>
        <dbReference type="EMBL" id="PNT37104.1"/>
    </source>
</evidence>
<dbReference type="InParanoid" id="A0A2K2AHU3"/>
<name>A0A2K2AHU3_POPTR</name>
<reference evidence="1 2" key="1">
    <citation type="journal article" date="2006" name="Science">
        <title>The genome of black cottonwood, Populus trichocarpa (Torr. &amp; Gray).</title>
        <authorList>
            <person name="Tuskan G.A."/>
            <person name="Difazio S."/>
            <person name="Jansson S."/>
            <person name="Bohlmann J."/>
            <person name="Grigoriev I."/>
            <person name="Hellsten U."/>
            <person name="Putnam N."/>
            <person name="Ralph S."/>
            <person name="Rombauts S."/>
            <person name="Salamov A."/>
            <person name="Schein J."/>
            <person name="Sterck L."/>
            <person name="Aerts A."/>
            <person name="Bhalerao R.R."/>
            <person name="Bhalerao R.P."/>
            <person name="Blaudez D."/>
            <person name="Boerjan W."/>
            <person name="Brun A."/>
            <person name="Brunner A."/>
            <person name="Busov V."/>
            <person name="Campbell M."/>
            <person name="Carlson J."/>
            <person name="Chalot M."/>
            <person name="Chapman J."/>
            <person name="Chen G.L."/>
            <person name="Cooper D."/>
            <person name="Coutinho P.M."/>
            <person name="Couturier J."/>
            <person name="Covert S."/>
            <person name="Cronk Q."/>
            <person name="Cunningham R."/>
            <person name="Davis J."/>
            <person name="Degroeve S."/>
            <person name="Dejardin A."/>
            <person name="Depamphilis C."/>
            <person name="Detter J."/>
            <person name="Dirks B."/>
            <person name="Dubchak I."/>
            <person name="Duplessis S."/>
            <person name="Ehlting J."/>
            <person name="Ellis B."/>
            <person name="Gendler K."/>
            <person name="Goodstein D."/>
            <person name="Gribskov M."/>
            <person name="Grimwood J."/>
            <person name="Groover A."/>
            <person name="Gunter L."/>
            <person name="Hamberger B."/>
            <person name="Heinze B."/>
            <person name="Helariutta Y."/>
            <person name="Henrissat B."/>
            <person name="Holligan D."/>
            <person name="Holt R."/>
            <person name="Huang W."/>
            <person name="Islam-Faridi N."/>
            <person name="Jones S."/>
            <person name="Jones-Rhoades M."/>
            <person name="Jorgensen R."/>
            <person name="Joshi C."/>
            <person name="Kangasjarvi J."/>
            <person name="Karlsson J."/>
            <person name="Kelleher C."/>
            <person name="Kirkpatrick R."/>
            <person name="Kirst M."/>
            <person name="Kohler A."/>
            <person name="Kalluri U."/>
            <person name="Larimer F."/>
            <person name="Leebens-Mack J."/>
            <person name="Leple J.C."/>
            <person name="Locascio P."/>
            <person name="Lou Y."/>
            <person name="Lucas S."/>
            <person name="Martin F."/>
            <person name="Montanini B."/>
            <person name="Napoli C."/>
            <person name="Nelson D.R."/>
            <person name="Nelson C."/>
            <person name="Nieminen K."/>
            <person name="Nilsson O."/>
            <person name="Pereda V."/>
            <person name="Peter G."/>
            <person name="Philippe R."/>
            <person name="Pilate G."/>
            <person name="Poliakov A."/>
            <person name="Razumovskaya J."/>
            <person name="Richardson P."/>
            <person name="Rinaldi C."/>
            <person name="Ritland K."/>
            <person name="Rouze P."/>
            <person name="Ryaboy D."/>
            <person name="Schmutz J."/>
            <person name="Schrader J."/>
            <person name="Segerman B."/>
            <person name="Shin H."/>
            <person name="Siddiqui A."/>
            <person name="Sterky F."/>
            <person name="Terry A."/>
            <person name="Tsai C.J."/>
            <person name="Uberbacher E."/>
            <person name="Unneberg P."/>
            <person name="Vahala J."/>
            <person name="Wall K."/>
            <person name="Wessler S."/>
            <person name="Yang G."/>
            <person name="Yin T."/>
            <person name="Douglas C."/>
            <person name="Marra M."/>
            <person name="Sandberg G."/>
            <person name="Van de Peer Y."/>
            <person name="Rokhsar D."/>
        </authorList>
    </citation>
    <scope>NUCLEOTIDE SEQUENCE [LARGE SCALE GENOMIC DNA]</scope>
    <source>
        <strain evidence="2">cv. Nisqually</strain>
    </source>
</reference>
<gene>
    <name evidence="1" type="ORF">POPTR_005G169200</name>
</gene>
<sequence length="70" mass="7831">MAVNWSQSSFHIIVNFASLQSTREINSSIESEVGQQYLKPLANALIRPLNIIDCFCNNNVLDAFDCSILI</sequence>
<organism evidence="1 2">
    <name type="scientific">Populus trichocarpa</name>
    <name type="common">Western balsam poplar</name>
    <name type="synonym">Populus balsamifera subsp. trichocarpa</name>
    <dbReference type="NCBI Taxonomy" id="3694"/>
    <lineage>
        <taxon>Eukaryota</taxon>
        <taxon>Viridiplantae</taxon>
        <taxon>Streptophyta</taxon>
        <taxon>Embryophyta</taxon>
        <taxon>Tracheophyta</taxon>
        <taxon>Spermatophyta</taxon>
        <taxon>Magnoliopsida</taxon>
        <taxon>eudicotyledons</taxon>
        <taxon>Gunneridae</taxon>
        <taxon>Pentapetalae</taxon>
        <taxon>rosids</taxon>
        <taxon>fabids</taxon>
        <taxon>Malpighiales</taxon>
        <taxon>Salicaceae</taxon>
        <taxon>Saliceae</taxon>
        <taxon>Populus</taxon>
    </lineage>
</organism>
<proteinExistence type="predicted"/>
<dbReference type="Proteomes" id="UP000006729">
    <property type="component" value="Chromosome 5"/>
</dbReference>
<keyword evidence="2" id="KW-1185">Reference proteome</keyword>